<dbReference type="InterPro" id="IPR046341">
    <property type="entry name" value="SET_dom_sf"/>
</dbReference>
<dbReference type="RefSeq" id="XP_028253208.1">
    <property type="nucleotide sequence ID" value="XM_028397407.1"/>
</dbReference>
<dbReference type="GeneID" id="114428908"/>
<evidence type="ECO:0000313" key="4">
    <source>
        <dbReference type="RefSeq" id="XP_028253208.1"/>
    </source>
</evidence>
<dbReference type="PROSITE" id="PS50280">
    <property type="entry name" value="SET"/>
    <property type="match status" value="1"/>
</dbReference>
<evidence type="ECO:0000256" key="1">
    <source>
        <dbReference type="SAM" id="MobiDB-lite"/>
    </source>
</evidence>
<proteinExistence type="predicted"/>
<dbReference type="SUPFAM" id="SSF82199">
    <property type="entry name" value="SET domain"/>
    <property type="match status" value="1"/>
</dbReference>
<name>A0A6P7HY98_9TELE</name>
<organism evidence="3 6">
    <name type="scientific">Parambassis ranga</name>
    <name type="common">Indian glassy fish</name>
    <dbReference type="NCBI Taxonomy" id="210632"/>
    <lineage>
        <taxon>Eukaryota</taxon>
        <taxon>Metazoa</taxon>
        <taxon>Chordata</taxon>
        <taxon>Craniata</taxon>
        <taxon>Vertebrata</taxon>
        <taxon>Euteleostomi</taxon>
        <taxon>Actinopterygii</taxon>
        <taxon>Neopterygii</taxon>
        <taxon>Teleostei</taxon>
        <taxon>Neoteleostei</taxon>
        <taxon>Acanthomorphata</taxon>
        <taxon>Ovalentaria</taxon>
        <taxon>Ambassidae</taxon>
        <taxon>Parambassis</taxon>
    </lineage>
</organism>
<evidence type="ECO:0000313" key="5">
    <source>
        <dbReference type="RefSeq" id="XP_028253484.1"/>
    </source>
</evidence>
<gene>
    <name evidence="6" type="primary">LOC114428908</name>
    <name evidence="4" type="synonym">LOC114428737</name>
    <name evidence="5" type="synonym">LOC114428905</name>
</gene>
<dbReference type="OrthoDB" id="8929197at2759"/>
<reference evidence="4 5" key="1">
    <citation type="submission" date="2025-04" db="UniProtKB">
        <authorList>
            <consortium name="RefSeq"/>
        </authorList>
    </citation>
    <scope>IDENTIFICATION</scope>
</reference>
<evidence type="ECO:0000313" key="6">
    <source>
        <dbReference type="RefSeq" id="XP_028253489.1"/>
    </source>
</evidence>
<feature type="domain" description="SET" evidence="2">
    <location>
        <begin position="395"/>
        <end position="522"/>
    </location>
</feature>
<dbReference type="Gene3D" id="2.170.270.10">
    <property type="entry name" value="SET domain"/>
    <property type="match status" value="1"/>
</dbReference>
<keyword evidence="3" id="KW-1185">Reference proteome</keyword>
<dbReference type="PANTHER" id="PTHR47306">
    <property type="entry name" value="SI:CH211-178J18.4-RELATED"/>
    <property type="match status" value="1"/>
</dbReference>
<dbReference type="PANTHER" id="PTHR47306:SF2">
    <property type="entry name" value="CORE-BINDING (CB) DOMAIN-CONTAINING PROTEIN"/>
    <property type="match status" value="1"/>
</dbReference>
<sequence>MERHPVFCLLCNTRQMAIHSHLKVVCMKGSSPEEIKTEAARATASQKAFAKDGRLWDFSELQGYCKDEESCIRLCNRLQSRGFLVTNAPQACQTDQPASRSTTEDVLAFAKKDVGYIHQKIVKGEFVSHTAGTTLRYYCEAILLLEHKLPRMAVMELCVQDWVNRRHIANGVTVELSSTHRPETFTLTKEQEEIFESYFRSIRPLFIHKSGQRNDMGKFFVTESGAPLSNPSSDLKRLKLKYLPLDQEEARAATSPQAGQSTEEQASAMPQSAHKTPLLDWDAFRQQFPVTLTDEPPSKKRISEAGFPVSRKLSHRWRYRQRQERIKYVLTRSTNRKGKAPLKSRIQAVLDKETTWEGNKPTCKEVLAAWVPPKQNTEEEKNKSQARAITEQDWRGLTVKDFGMAKGKGVVAAIPFSKGDIICDYHGETITEAEGKKRQQSGYLFFFKAEGGAGLCIDATAPHCECHPEMQTFGRLLNHSRKNPNVAPRRTLVDFPGGPQEVILFVALKTINIGDQLVWDCGEAHY</sequence>
<feature type="compositionally biased region" description="Polar residues" evidence="1">
    <location>
        <begin position="254"/>
        <end position="274"/>
    </location>
</feature>
<dbReference type="RefSeq" id="XP_028253489.1">
    <property type="nucleotide sequence ID" value="XM_028397688.1"/>
</dbReference>
<dbReference type="AlphaFoldDB" id="A0A6P7HY98"/>
<dbReference type="Proteomes" id="UP000515145">
    <property type="component" value="Chromosome 24"/>
</dbReference>
<evidence type="ECO:0000313" key="3">
    <source>
        <dbReference type="Proteomes" id="UP000515145"/>
    </source>
</evidence>
<dbReference type="Pfam" id="PF00856">
    <property type="entry name" value="SET"/>
    <property type="match status" value="1"/>
</dbReference>
<feature type="region of interest" description="Disordered" evidence="1">
    <location>
        <begin position="249"/>
        <end position="274"/>
    </location>
</feature>
<dbReference type="SMART" id="SM00317">
    <property type="entry name" value="SET"/>
    <property type="match status" value="1"/>
</dbReference>
<accession>A0A6P7HY98</accession>
<dbReference type="RefSeq" id="XP_028253484.1">
    <property type="nucleotide sequence ID" value="XM_028397683.1"/>
</dbReference>
<evidence type="ECO:0000259" key="2">
    <source>
        <dbReference type="PROSITE" id="PS50280"/>
    </source>
</evidence>
<protein>
    <submittedName>
        <fullName evidence="4">Uncharacterized protein LOC114428737</fullName>
    </submittedName>
    <submittedName>
        <fullName evidence="5">Uncharacterized protein LOC114428905</fullName>
    </submittedName>
    <submittedName>
        <fullName evidence="6">Uncharacterized protein LOC114428908</fullName>
    </submittedName>
</protein>
<dbReference type="InterPro" id="IPR001214">
    <property type="entry name" value="SET_dom"/>
</dbReference>